<evidence type="ECO:0000256" key="1">
    <source>
        <dbReference type="SAM" id="MobiDB-lite"/>
    </source>
</evidence>
<evidence type="ECO:0000313" key="4">
    <source>
        <dbReference type="Proteomes" id="UP000593572"/>
    </source>
</evidence>
<comment type="caution">
    <text evidence="3">The sequence shown here is derived from an EMBL/GenBank/DDBJ whole genome shotgun (WGS) entry which is preliminary data.</text>
</comment>
<dbReference type="AlphaFoldDB" id="A0A7J8NDH6"/>
<gene>
    <name evidence="3" type="ORF">Golob_024692</name>
</gene>
<keyword evidence="4" id="KW-1185">Reference proteome</keyword>
<feature type="region of interest" description="Disordered" evidence="1">
    <location>
        <begin position="109"/>
        <end position="166"/>
    </location>
</feature>
<dbReference type="EMBL" id="JABEZX010073422">
    <property type="protein sequence ID" value="MBA0575021.1"/>
    <property type="molecule type" value="Genomic_DNA"/>
</dbReference>
<feature type="compositionally biased region" description="Basic and acidic residues" evidence="1">
    <location>
        <begin position="109"/>
        <end position="125"/>
    </location>
</feature>
<dbReference type="InterPro" id="IPR019557">
    <property type="entry name" value="AminoTfrase-like_pln_mobile"/>
</dbReference>
<dbReference type="Pfam" id="PF10536">
    <property type="entry name" value="PMD"/>
    <property type="match status" value="1"/>
</dbReference>
<organism evidence="3 4">
    <name type="scientific">Gossypium lobatum</name>
    <dbReference type="NCBI Taxonomy" id="34289"/>
    <lineage>
        <taxon>Eukaryota</taxon>
        <taxon>Viridiplantae</taxon>
        <taxon>Streptophyta</taxon>
        <taxon>Embryophyta</taxon>
        <taxon>Tracheophyta</taxon>
        <taxon>Spermatophyta</taxon>
        <taxon>Magnoliopsida</taxon>
        <taxon>eudicotyledons</taxon>
        <taxon>Gunneridae</taxon>
        <taxon>Pentapetalae</taxon>
        <taxon>rosids</taxon>
        <taxon>malvids</taxon>
        <taxon>Malvales</taxon>
        <taxon>Malvaceae</taxon>
        <taxon>Malvoideae</taxon>
        <taxon>Gossypium</taxon>
    </lineage>
</organism>
<protein>
    <recommendedName>
        <fullName evidence="2">Aminotransferase-like plant mobile domain-containing protein</fullName>
    </recommendedName>
</protein>
<evidence type="ECO:0000259" key="2">
    <source>
        <dbReference type="Pfam" id="PF10536"/>
    </source>
</evidence>
<dbReference type="Proteomes" id="UP000593572">
    <property type="component" value="Unassembled WGS sequence"/>
</dbReference>
<name>A0A7J8NDH6_9ROSI</name>
<feature type="compositionally biased region" description="Low complexity" evidence="1">
    <location>
        <begin position="127"/>
        <end position="142"/>
    </location>
</feature>
<evidence type="ECO:0000313" key="3">
    <source>
        <dbReference type="EMBL" id="MBA0575021.1"/>
    </source>
</evidence>
<proteinExistence type="predicted"/>
<accession>A0A7J8NDH6</accession>
<feature type="non-terminal residue" evidence="3">
    <location>
        <position position="166"/>
    </location>
</feature>
<feature type="domain" description="Aminotransferase-like plant mobile" evidence="2">
    <location>
        <begin position="1"/>
        <end position="60"/>
    </location>
</feature>
<reference evidence="3 4" key="1">
    <citation type="journal article" date="2019" name="Genome Biol. Evol.">
        <title>Insights into the evolution of the New World diploid cottons (Gossypium, subgenus Houzingenia) based on genome sequencing.</title>
        <authorList>
            <person name="Grover C.E."/>
            <person name="Arick M.A. 2nd"/>
            <person name="Thrash A."/>
            <person name="Conover J.L."/>
            <person name="Sanders W.S."/>
            <person name="Peterson D.G."/>
            <person name="Frelichowski J.E."/>
            <person name="Scheffler J.A."/>
            <person name="Scheffler B.E."/>
            <person name="Wendel J.F."/>
        </authorList>
    </citation>
    <scope>NUCLEOTIDE SEQUENCE [LARGE SCALE GENOMIC DNA]</scope>
    <source>
        <strain evidence="3">157</strain>
        <tissue evidence="3">Leaf</tissue>
    </source>
</reference>
<sequence>FQWTPHEDPIIQTVIPDEFLQNPNAWYAKVALISYVTVEIHLSDRVLRQFGCRQSIPVAPEEDRYEYIPVMELIIVLELACVPKYMPWFRIYGKPYLLSAEERQRQLRVQREGRGPLNPRRRDDDAGPSTGSTHSPSPSSAAVQSLDPTRAPTQSLDPVVQPMKPT</sequence>